<evidence type="ECO:0000313" key="6">
    <source>
        <dbReference type="EMBL" id="KAH0811189.1"/>
    </source>
</evidence>
<proteinExistence type="inferred from homology"/>
<dbReference type="InterPro" id="IPR036208">
    <property type="entry name" value="VHL_sf"/>
</dbReference>
<dbReference type="Gene3D" id="4.10.800.10">
    <property type="entry name" value="Thyroglobulin type-1"/>
    <property type="match status" value="2"/>
</dbReference>
<gene>
    <name evidence="6" type="ORF">GEV33_011600</name>
</gene>
<dbReference type="InterPro" id="IPR037140">
    <property type="entry name" value="VHL_beta_dom_sf"/>
</dbReference>
<dbReference type="PROSITE" id="PS50225">
    <property type="entry name" value="SOCS"/>
    <property type="match status" value="1"/>
</dbReference>
<evidence type="ECO:0000256" key="2">
    <source>
        <dbReference type="ARBA" id="ARBA00023157"/>
    </source>
</evidence>
<dbReference type="InterPro" id="IPR037139">
    <property type="entry name" value="VHL_alpha_dom_sf"/>
</dbReference>
<dbReference type="FunFam" id="2.60.40.780:FF:000001">
    <property type="entry name" value="von Hippel-Lindau disease tumor suppressor"/>
    <property type="match status" value="1"/>
</dbReference>
<evidence type="ECO:0008006" key="8">
    <source>
        <dbReference type="Google" id="ProtNLM"/>
    </source>
</evidence>
<reference evidence="6" key="1">
    <citation type="journal article" date="2020" name="J Insects Food Feed">
        <title>The yellow mealworm (Tenebrio molitor) genome: a resource for the emerging insects as food and feed industry.</title>
        <authorList>
            <person name="Eriksson T."/>
            <person name="Andere A."/>
            <person name="Kelstrup H."/>
            <person name="Emery V."/>
            <person name="Picard C."/>
        </authorList>
    </citation>
    <scope>NUCLEOTIDE SEQUENCE</scope>
    <source>
        <strain evidence="6">Stoneville</strain>
        <tissue evidence="6">Whole head</tissue>
    </source>
</reference>
<sequence>MDNLHSERSNEKAFVRFVNLTERTIEIVWINFTGSYVSYQLLEKGRFVDVNTYKKHPWIAIDHHTRDRLHIDKKFVYFPKTTREYLRERRPDREFPMEFERRIPAIVTIPVFSLRHTCLLGVRNMLRRPEDVDFLELPKKIECDLKQVIIQRNKEIKMTIFHIFLFVFLLHLSKSQSEFGKLEVVSDLLPQDCFDLNMNYDSADGLPQCVDFGTTQNEVCTTYWGNTTYKDIISKPTCAKDGKFGPKQCKGDRRTGRCFCFSAEGKRVFGQQWWSKADNMTCACSRRKADMNDESIYFNSLHCNSMGNYETLQCDFVSEQCWCVEEMTGELTSPVVPEKAKFKLACYNSLTLGSQYLRQCESQKYAQSRIEYKLKLHGTNAKYADFVCDDDGSFGAYAIFDGATFCTWRDNTKIGTFQAGDDRSTVNCNCARDSKIFEEVGNVQNQKCDTQGNYVEYQKPGSVAYCVDLDGYKKSKAGDAVLNSENCTSYYAYH</sequence>
<feature type="domain" description="SOCS box" evidence="4">
    <location>
        <begin position="111"/>
        <end position="151"/>
    </location>
</feature>
<organism evidence="6 7">
    <name type="scientific">Tenebrio molitor</name>
    <name type="common">Yellow mealworm beetle</name>
    <dbReference type="NCBI Taxonomy" id="7067"/>
    <lineage>
        <taxon>Eukaryota</taxon>
        <taxon>Metazoa</taxon>
        <taxon>Ecdysozoa</taxon>
        <taxon>Arthropoda</taxon>
        <taxon>Hexapoda</taxon>
        <taxon>Insecta</taxon>
        <taxon>Pterygota</taxon>
        <taxon>Neoptera</taxon>
        <taxon>Endopterygota</taxon>
        <taxon>Coleoptera</taxon>
        <taxon>Polyphaga</taxon>
        <taxon>Cucujiformia</taxon>
        <taxon>Tenebrionidae</taxon>
        <taxon>Tenebrio</taxon>
    </lineage>
</organism>
<dbReference type="Pfam" id="PF00086">
    <property type="entry name" value="Thyroglobulin_1"/>
    <property type="match status" value="2"/>
</dbReference>
<dbReference type="SUPFAM" id="SSF49468">
    <property type="entry name" value="VHL"/>
    <property type="match status" value="1"/>
</dbReference>
<dbReference type="InterPro" id="IPR024053">
    <property type="entry name" value="VHL_beta_dom"/>
</dbReference>
<protein>
    <recommendedName>
        <fullName evidence="8">von Hippel-Lindau disease tumour suppressor beta domain-containing protein</fullName>
    </recommendedName>
</protein>
<dbReference type="PROSITE" id="PS51162">
    <property type="entry name" value="THYROGLOBULIN_1_2"/>
    <property type="match status" value="2"/>
</dbReference>
<feature type="domain" description="Thyroglobulin type-1" evidence="5">
    <location>
        <begin position="284"/>
        <end position="346"/>
    </location>
</feature>
<comment type="caution">
    <text evidence="6">The sequence shown here is derived from an EMBL/GenBank/DDBJ whole genome shotgun (WGS) entry which is preliminary data.</text>
</comment>
<dbReference type="CDD" id="cd05468">
    <property type="entry name" value="pVHL"/>
    <property type="match status" value="1"/>
</dbReference>
<feature type="disulfide bond" evidence="3">
    <location>
        <begin position="314"/>
        <end position="321"/>
    </location>
</feature>
<accession>A0A8J6HAP4</accession>
<evidence type="ECO:0000256" key="1">
    <source>
        <dbReference type="ARBA" id="ARBA00010057"/>
    </source>
</evidence>
<feature type="disulfide bond" evidence="3">
    <location>
        <begin position="284"/>
        <end position="303"/>
    </location>
</feature>
<dbReference type="Proteomes" id="UP000719412">
    <property type="component" value="Unassembled WGS sequence"/>
</dbReference>
<dbReference type="Pfam" id="PF01847">
    <property type="entry name" value="VHL"/>
    <property type="match status" value="1"/>
</dbReference>
<evidence type="ECO:0000259" key="4">
    <source>
        <dbReference type="PROSITE" id="PS50225"/>
    </source>
</evidence>
<evidence type="ECO:0000313" key="7">
    <source>
        <dbReference type="Proteomes" id="UP000719412"/>
    </source>
</evidence>
<comment type="similarity">
    <text evidence="1">Belongs to the VHL family.</text>
</comment>
<keyword evidence="2 3" id="KW-1015">Disulfide bond</keyword>
<feature type="domain" description="Thyroglobulin type-1" evidence="5">
    <location>
        <begin position="217"/>
        <end position="282"/>
    </location>
</feature>
<name>A0A8J6HAP4_TENMO</name>
<keyword evidence="7" id="KW-1185">Reference proteome</keyword>
<evidence type="ECO:0000256" key="3">
    <source>
        <dbReference type="PROSITE-ProRule" id="PRU00500"/>
    </source>
</evidence>
<reference evidence="6" key="2">
    <citation type="submission" date="2021-08" db="EMBL/GenBank/DDBJ databases">
        <authorList>
            <person name="Eriksson T."/>
        </authorList>
    </citation>
    <scope>NUCLEOTIDE SEQUENCE</scope>
    <source>
        <strain evidence="6">Stoneville</strain>
        <tissue evidence="6">Whole head</tissue>
    </source>
</reference>
<dbReference type="EMBL" id="JABDTM020026981">
    <property type="protein sequence ID" value="KAH0811189.1"/>
    <property type="molecule type" value="Genomic_DNA"/>
</dbReference>
<comment type="caution">
    <text evidence="3">Lacks conserved residue(s) required for the propagation of feature annotation.</text>
</comment>
<dbReference type="Gene3D" id="1.10.750.10">
    <property type="entry name" value="von Hippel-Lindau disease tumour suppressor, alpha domain"/>
    <property type="match status" value="1"/>
</dbReference>
<dbReference type="SMART" id="SM00211">
    <property type="entry name" value="TY"/>
    <property type="match status" value="3"/>
</dbReference>
<dbReference type="AlphaFoldDB" id="A0A8J6HAP4"/>
<dbReference type="InterPro" id="IPR022772">
    <property type="entry name" value="VHL_tumour_suppress_b/a_dom"/>
</dbReference>
<dbReference type="InterPro" id="IPR001496">
    <property type="entry name" value="SOCS_box"/>
</dbReference>
<dbReference type="Gene3D" id="2.60.40.780">
    <property type="entry name" value="von Hippel-Lindau disease tumour suppressor, beta domain"/>
    <property type="match status" value="1"/>
</dbReference>
<dbReference type="InterPro" id="IPR036857">
    <property type="entry name" value="Thyroglobulin_1_sf"/>
</dbReference>
<dbReference type="InterPro" id="IPR000716">
    <property type="entry name" value="Thyroglobulin_1"/>
</dbReference>
<evidence type="ECO:0000259" key="5">
    <source>
        <dbReference type="PROSITE" id="PS51162"/>
    </source>
</evidence>
<dbReference type="SUPFAM" id="SSF57610">
    <property type="entry name" value="Thyroglobulin type-1 domain"/>
    <property type="match status" value="2"/>
</dbReference>